<feature type="chain" id="PRO_5039473534" description="DUF3558 domain-containing protein" evidence="2">
    <location>
        <begin position="25"/>
        <end position="184"/>
    </location>
</feature>
<dbReference type="InterPro" id="IPR024520">
    <property type="entry name" value="DUF3558"/>
</dbReference>
<evidence type="ECO:0000313" key="4">
    <source>
        <dbReference type="Proteomes" id="UP000063699"/>
    </source>
</evidence>
<dbReference type="OrthoDB" id="3690622at2"/>
<evidence type="ECO:0000256" key="1">
    <source>
        <dbReference type="SAM" id="MobiDB-lite"/>
    </source>
</evidence>
<protein>
    <recommendedName>
        <fullName evidence="5">DUF3558 domain-containing protein</fullName>
    </recommendedName>
</protein>
<dbReference type="KEGG" id="kphy:AOZ06_02545"/>
<dbReference type="PROSITE" id="PS51257">
    <property type="entry name" value="PROKAR_LIPOPROTEIN"/>
    <property type="match status" value="1"/>
</dbReference>
<feature type="compositionally biased region" description="Polar residues" evidence="1">
    <location>
        <begin position="34"/>
        <end position="58"/>
    </location>
</feature>
<organism evidence="3 4">
    <name type="scientific">Kibdelosporangium phytohabitans</name>
    <dbReference type="NCBI Taxonomy" id="860235"/>
    <lineage>
        <taxon>Bacteria</taxon>
        <taxon>Bacillati</taxon>
        <taxon>Actinomycetota</taxon>
        <taxon>Actinomycetes</taxon>
        <taxon>Pseudonocardiales</taxon>
        <taxon>Pseudonocardiaceae</taxon>
        <taxon>Kibdelosporangium</taxon>
    </lineage>
</organism>
<dbReference type="Proteomes" id="UP000063699">
    <property type="component" value="Chromosome"/>
</dbReference>
<keyword evidence="4" id="KW-1185">Reference proteome</keyword>
<gene>
    <name evidence="3" type="ORF">AOZ06_02545</name>
</gene>
<evidence type="ECO:0008006" key="5">
    <source>
        <dbReference type="Google" id="ProtNLM"/>
    </source>
</evidence>
<dbReference type="AlphaFoldDB" id="A0A0N9HRY0"/>
<dbReference type="EMBL" id="CP012752">
    <property type="protein sequence ID" value="ALG05946.1"/>
    <property type="molecule type" value="Genomic_DNA"/>
</dbReference>
<accession>A0A0N9HRY0</accession>
<name>A0A0N9HRY0_9PSEU</name>
<dbReference type="STRING" id="860235.AOZ06_02545"/>
<feature type="region of interest" description="Disordered" evidence="1">
    <location>
        <begin position="29"/>
        <end position="60"/>
    </location>
</feature>
<sequence length="184" mass="18906">MILMGSRAKLGLVVAGCMALTVLAGCSKEEPGTPTASVEETPDGTTQRPTTKAPSETASADKIDPCSLLPDADAAKFGLATPGKARTGNFGIPECKWTASGKFIVGISFANKKLAEFTGDAVTLPKRKAVQTVDGGGFRGCSIVLELTDTVSAFNVVSSVDNAPGAQMCPQALEIAKVMDSKLP</sequence>
<reference evidence="3 4" key="1">
    <citation type="submission" date="2015-07" db="EMBL/GenBank/DDBJ databases">
        <title>Genome sequencing of Kibdelosporangium phytohabitans.</title>
        <authorList>
            <person name="Qin S."/>
            <person name="Xing K."/>
        </authorList>
    </citation>
    <scope>NUCLEOTIDE SEQUENCE [LARGE SCALE GENOMIC DNA]</scope>
    <source>
        <strain evidence="3 4">KLBMP1111</strain>
    </source>
</reference>
<dbReference type="Pfam" id="PF12079">
    <property type="entry name" value="DUF3558"/>
    <property type="match status" value="1"/>
</dbReference>
<evidence type="ECO:0000313" key="3">
    <source>
        <dbReference type="EMBL" id="ALG05946.1"/>
    </source>
</evidence>
<proteinExistence type="predicted"/>
<evidence type="ECO:0000256" key="2">
    <source>
        <dbReference type="SAM" id="SignalP"/>
    </source>
</evidence>
<feature type="signal peptide" evidence="2">
    <location>
        <begin position="1"/>
        <end position="24"/>
    </location>
</feature>
<keyword evidence="2" id="KW-0732">Signal</keyword>